<evidence type="ECO:0000259" key="1">
    <source>
        <dbReference type="Pfam" id="PF04937"/>
    </source>
</evidence>
<reference evidence="2 3" key="1">
    <citation type="submission" date="2019-08" db="EMBL/GenBank/DDBJ databases">
        <authorList>
            <person name="Alioto T."/>
            <person name="Alioto T."/>
            <person name="Gomez Garrido J."/>
        </authorList>
    </citation>
    <scope>NUCLEOTIDE SEQUENCE [LARGE SCALE GENOMIC DNA]</scope>
</reference>
<gene>
    <name evidence="2" type="ORF">CINCED_3A006350</name>
</gene>
<dbReference type="Pfam" id="PF04937">
    <property type="entry name" value="DUF659"/>
    <property type="match status" value="1"/>
</dbReference>
<dbReference type="Proteomes" id="UP000325440">
    <property type="component" value="Unassembled WGS sequence"/>
</dbReference>
<proteinExistence type="predicted"/>
<dbReference type="EMBL" id="CABPRJ010000993">
    <property type="protein sequence ID" value="VVC34389.1"/>
    <property type="molecule type" value="Genomic_DNA"/>
</dbReference>
<dbReference type="GO" id="GO:0006357">
    <property type="term" value="P:regulation of transcription by RNA polymerase II"/>
    <property type="evidence" value="ECO:0007669"/>
    <property type="project" value="InterPro"/>
</dbReference>
<organism evidence="2 3">
    <name type="scientific">Cinara cedri</name>
    <dbReference type="NCBI Taxonomy" id="506608"/>
    <lineage>
        <taxon>Eukaryota</taxon>
        <taxon>Metazoa</taxon>
        <taxon>Ecdysozoa</taxon>
        <taxon>Arthropoda</taxon>
        <taxon>Hexapoda</taxon>
        <taxon>Insecta</taxon>
        <taxon>Pterygota</taxon>
        <taxon>Neoptera</taxon>
        <taxon>Paraneoptera</taxon>
        <taxon>Hemiptera</taxon>
        <taxon>Sternorrhyncha</taxon>
        <taxon>Aphidomorpha</taxon>
        <taxon>Aphidoidea</taxon>
        <taxon>Aphididae</taxon>
        <taxon>Lachninae</taxon>
        <taxon>Cinara</taxon>
    </lineage>
</organism>
<evidence type="ECO:0000313" key="3">
    <source>
        <dbReference type="Proteomes" id="UP000325440"/>
    </source>
</evidence>
<sequence>MPKEKQSLYGRLSSYVAKFGSDTFAATDSCLFCKVCQITINSEKKFNVIQHIRTYKHTKGLKRREYQILEPKQSLIIGLPSRSPFNTDLCEALLAANIPLNKLSNSKFRTFLEKYTGKNIPFENTLRNEYIDDVYYTVIENIKNDIGKNKIWVSIDETCDVDGRIIANVIVGILKTDVAGSKFLVHSEETEKTNHTTICKLFEKAMGIIWPGDILYDNVLLFLTDAAPYMIKASSVLKSLYTKMVHVSCAAHGIHRVAEEIRGQFHTVDDLISSVKKTFRKAPSRVLLFKTEAPGIKLPPEPITTRWGTWLDAAIYYCEHFETIVRIINLLDENDVVSIQKAKLCILEPELQSDLIYIKSNFEVLTVANKQLQEQNVPLADSLKVIESIESKFQNLKGTHGQAVLTKLENVFKKNEGLNTLKKISKIITGDEEPTDLNILAEDITCNDLVYFKYAPITSVHIERSFSPYKTILADNRRTFIFENVRKQLIVQCNYRERLVTSF</sequence>
<dbReference type="PANTHER" id="PTHR32344:SF1">
    <property type="entry name" value="U1-TYPE DOMAIN-CONTAINING PROTEIN"/>
    <property type="match status" value="1"/>
</dbReference>
<keyword evidence="3" id="KW-1185">Reference proteome</keyword>
<dbReference type="OrthoDB" id="6589214at2759"/>
<name>A0A5E4MVD6_9HEMI</name>
<accession>A0A5E4MVD6</accession>
<dbReference type="PANTHER" id="PTHR32344">
    <property type="entry name" value="U1-TYPE DOMAIN-CONTAINING PROTEIN"/>
    <property type="match status" value="1"/>
</dbReference>
<dbReference type="AlphaFoldDB" id="A0A5E4MVD6"/>
<dbReference type="InterPro" id="IPR007021">
    <property type="entry name" value="DUF659"/>
</dbReference>
<protein>
    <recommendedName>
        <fullName evidence="1">DUF659 domain-containing protein</fullName>
    </recommendedName>
</protein>
<dbReference type="GO" id="GO:0005634">
    <property type="term" value="C:nucleus"/>
    <property type="evidence" value="ECO:0007669"/>
    <property type="project" value="InterPro"/>
</dbReference>
<dbReference type="InterPro" id="IPR012337">
    <property type="entry name" value="RNaseH-like_sf"/>
</dbReference>
<evidence type="ECO:0000313" key="2">
    <source>
        <dbReference type="EMBL" id="VVC34389.1"/>
    </source>
</evidence>
<dbReference type="SUPFAM" id="SSF53098">
    <property type="entry name" value="Ribonuclease H-like"/>
    <property type="match status" value="1"/>
</dbReference>
<feature type="domain" description="DUF659" evidence="1">
    <location>
        <begin position="124"/>
        <end position="277"/>
    </location>
</feature>
<dbReference type="InterPro" id="IPR033375">
    <property type="entry name" value="Cggbp1"/>
</dbReference>
<dbReference type="GO" id="GO:0003690">
    <property type="term" value="F:double-stranded DNA binding"/>
    <property type="evidence" value="ECO:0007669"/>
    <property type="project" value="InterPro"/>
</dbReference>